<proteinExistence type="predicted"/>
<dbReference type="EMBL" id="VFPN01000001">
    <property type="protein sequence ID" value="TQM65836.1"/>
    <property type="molecule type" value="Genomic_DNA"/>
</dbReference>
<protein>
    <submittedName>
        <fullName evidence="1">Uncharacterized protein</fullName>
    </submittedName>
</protein>
<accession>A0A543I5E7</accession>
<evidence type="ECO:0000313" key="1">
    <source>
        <dbReference type="EMBL" id="TQM65836.1"/>
    </source>
</evidence>
<gene>
    <name evidence="1" type="ORF">FB466_0650</name>
</gene>
<name>A0A543I5E7_9MICO</name>
<dbReference type="Proteomes" id="UP000318331">
    <property type="component" value="Unassembled WGS sequence"/>
</dbReference>
<sequence length="189" mass="20727">METLATIEDVVSAIGRDLTDDEAARAQFPLDKASELFRREARQHFTPGVSSPRLRVVGGLVTLPQRPAGVVTKVTDSHGRQVPFTQDAELVRVPERAGPLVRVTYSHGNEVVPDLVRLTVTEIARKVLGISKKALAGVTQYSDTTGPFTESETYATWAQGGQTMLSPDDAATARSYRVYRRYAIVQDSR</sequence>
<dbReference type="OrthoDB" id="3268441at2"/>
<keyword evidence="2" id="KW-1185">Reference proteome</keyword>
<comment type="caution">
    <text evidence="1">The sequence shown here is derived from an EMBL/GenBank/DDBJ whole genome shotgun (WGS) entry which is preliminary data.</text>
</comment>
<dbReference type="RefSeq" id="WP_141915775.1">
    <property type="nucleotide sequence ID" value="NZ_BAAAYS010000001.1"/>
</dbReference>
<organism evidence="1 2">
    <name type="scientific">Klugiella xanthotipulae</name>
    <dbReference type="NCBI Taxonomy" id="244735"/>
    <lineage>
        <taxon>Bacteria</taxon>
        <taxon>Bacillati</taxon>
        <taxon>Actinomycetota</taxon>
        <taxon>Actinomycetes</taxon>
        <taxon>Micrococcales</taxon>
        <taxon>Microbacteriaceae</taxon>
        <taxon>Klugiella</taxon>
    </lineage>
</organism>
<evidence type="ECO:0000313" key="2">
    <source>
        <dbReference type="Proteomes" id="UP000318331"/>
    </source>
</evidence>
<reference evidence="1 2" key="1">
    <citation type="submission" date="2019-06" db="EMBL/GenBank/DDBJ databases">
        <title>Sequencing the genomes of 1000 actinobacteria strains.</title>
        <authorList>
            <person name="Klenk H.-P."/>
        </authorList>
    </citation>
    <scope>NUCLEOTIDE SEQUENCE [LARGE SCALE GENOMIC DNA]</scope>
    <source>
        <strain evidence="1 2">DSM 18031</strain>
    </source>
</reference>
<dbReference type="AlphaFoldDB" id="A0A543I5E7"/>